<dbReference type="PANTHER" id="PTHR18964:SF170">
    <property type="entry name" value="SUGAR KINASE"/>
    <property type="match status" value="1"/>
</dbReference>
<protein>
    <recommendedName>
        <fullName evidence="5">ROK family protein</fullName>
    </recommendedName>
</protein>
<organism evidence="2">
    <name type="scientific">Candidatus Enterococcus dunnyi</name>
    <dbReference type="NCBI Taxonomy" id="1834192"/>
    <lineage>
        <taxon>Bacteria</taxon>
        <taxon>Bacillati</taxon>
        <taxon>Bacillota</taxon>
        <taxon>Bacilli</taxon>
        <taxon>Lactobacillales</taxon>
        <taxon>Enterococcaceae</taxon>
        <taxon>Enterococcus</taxon>
    </lineage>
</organism>
<evidence type="ECO:0000313" key="3">
    <source>
        <dbReference type="EMBL" id="WYJ95356.1"/>
    </source>
</evidence>
<reference evidence="3" key="3">
    <citation type="submission" date="2024-03" db="EMBL/GenBank/DDBJ databases">
        <title>The Genome Sequence of Enterococcus sp. DIV0238c.</title>
        <authorList>
            <consortium name="The Broad Institute Genomics Platform"/>
            <consortium name="The Broad Institute Microbial Omics Core"/>
            <consortium name="The Broad Institute Genomic Center for Infectious Diseases"/>
            <person name="Earl A."/>
            <person name="Manson A."/>
            <person name="Gilmore M."/>
            <person name="Schwartman J."/>
            <person name="Shea T."/>
            <person name="Abouelleil A."/>
            <person name="Cao P."/>
            <person name="Chapman S."/>
            <person name="Cusick C."/>
            <person name="Young S."/>
            <person name="Neafsey D."/>
            <person name="Nusbaum C."/>
            <person name="Birren B."/>
        </authorList>
    </citation>
    <scope>NUCLEOTIDE SEQUENCE</scope>
    <source>
        <strain evidence="3">9D6_DIV0238</strain>
    </source>
</reference>
<dbReference type="AlphaFoldDB" id="A0A200JC78"/>
<reference evidence="2" key="1">
    <citation type="submission" date="2017-05" db="EMBL/GenBank/DDBJ databases">
        <title>The Genome Sequence of Enterococcus sp. 9D6_DIV0238.</title>
        <authorList>
            <consortium name="The Broad Institute Genomics Platform"/>
            <consortium name="The Broad Institute Genomic Center for Infectious Diseases"/>
            <person name="Earl A."/>
            <person name="Manson A."/>
            <person name="Schwartman J."/>
            <person name="Gilmore M."/>
            <person name="Abouelleil A."/>
            <person name="Cao P."/>
            <person name="Chapman S."/>
            <person name="Cusick C."/>
            <person name="Shea T."/>
            <person name="Young S."/>
            <person name="Neafsey D."/>
            <person name="Nusbaum C."/>
            <person name="Birren B."/>
        </authorList>
    </citation>
    <scope>NUCLEOTIDE SEQUENCE [LARGE SCALE GENOMIC DNA]</scope>
    <source>
        <strain evidence="2">9D6_DIV0238</strain>
    </source>
</reference>
<dbReference type="EMBL" id="NIBQ01000001">
    <property type="protein sequence ID" value="OUZ34836.1"/>
    <property type="molecule type" value="Genomic_DNA"/>
</dbReference>
<dbReference type="Gene3D" id="3.30.420.40">
    <property type="match status" value="2"/>
</dbReference>
<dbReference type="Pfam" id="PF00480">
    <property type="entry name" value="ROK"/>
    <property type="match status" value="2"/>
</dbReference>
<accession>A0A200JC78</accession>
<evidence type="ECO:0008006" key="5">
    <source>
        <dbReference type="Google" id="ProtNLM"/>
    </source>
</evidence>
<dbReference type="OrthoDB" id="9795247at2"/>
<dbReference type="SUPFAM" id="SSF53067">
    <property type="entry name" value="Actin-like ATPase domain"/>
    <property type="match status" value="1"/>
</dbReference>
<name>A0A200JC78_9ENTE</name>
<dbReference type="RefSeq" id="WP_087639514.1">
    <property type="nucleotide sequence ID" value="NZ_CP147246.1"/>
</dbReference>
<dbReference type="InterPro" id="IPR000600">
    <property type="entry name" value="ROK"/>
</dbReference>
<sequence length="312" mass="34701">MITRKQALLVLDIGGSAVKYGIWCHETLYHQSIFPTPRTRKQFYASVQQLYERFSDEFSIIGVAVSCPGEPDESTGMIRGLSYVPFLHIGEFQKEFSEFVGLPVSLQNDADSAALAEMTLGIGKNQQNALFTIIGSGVGLSIVKDGRILKNAAEKIDTVEKLIADAIKMINNSHVSPVQLGRTVSLKNFKWPSTIEGKDVFELAKQGNDVARQEIERMYSALAEIMIFLNDAFAPEFIGLGGGISNNPELLPNLNKRITELLVSQKPKIDIYRSLLKKEHELLVPNIKICHFKKDANLIGAALHYQETYSRS</sequence>
<dbReference type="EMBL" id="CP147246">
    <property type="protein sequence ID" value="WYJ95356.1"/>
    <property type="molecule type" value="Genomic_DNA"/>
</dbReference>
<reference evidence="3" key="2">
    <citation type="submission" date="2017-05" db="EMBL/GenBank/DDBJ databases">
        <authorList>
            <consortium name="The Broad Institute Genomics Platform"/>
            <consortium name="The Broad Institute Genomic Center for Infectious Diseases"/>
            <person name="Earl A."/>
            <person name="Manson A."/>
            <person name="Schwartman J."/>
            <person name="Gilmore M."/>
            <person name="Abouelleil A."/>
            <person name="Cao P."/>
            <person name="Chapman S."/>
            <person name="Cusick C."/>
            <person name="Shea T."/>
            <person name="Young S."/>
            <person name="Neafsey D."/>
            <person name="Nusbaum C."/>
            <person name="Birren B."/>
        </authorList>
    </citation>
    <scope>NUCLEOTIDE SEQUENCE</scope>
    <source>
        <strain evidence="3">9D6_DIV0238</strain>
    </source>
</reference>
<dbReference type="Proteomes" id="UP000196151">
    <property type="component" value="Chromosome"/>
</dbReference>
<dbReference type="PANTHER" id="PTHR18964">
    <property type="entry name" value="ROK (REPRESSOR, ORF, KINASE) FAMILY"/>
    <property type="match status" value="1"/>
</dbReference>
<comment type="similarity">
    <text evidence="1">Belongs to the ROK (NagC/XylR) family.</text>
</comment>
<evidence type="ECO:0000313" key="4">
    <source>
        <dbReference type="Proteomes" id="UP000196151"/>
    </source>
</evidence>
<dbReference type="InterPro" id="IPR043129">
    <property type="entry name" value="ATPase_NBD"/>
</dbReference>
<gene>
    <name evidence="2" type="ORF">A5889_000311</name>
    <name evidence="3" type="ORF">A5889_002904</name>
</gene>
<evidence type="ECO:0000256" key="1">
    <source>
        <dbReference type="ARBA" id="ARBA00006479"/>
    </source>
</evidence>
<evidence type="ECO:0000313" key="2">
    <source>
        <dbReference type="EMBL" id="OUZ34836.1"/>
    </source>
</evidence>
<keyword evidence="4" id="KW-1185">Reference proteome</keyword>
<proteinExistence type="inferred from homology"/>